<feature type="domain" description="Aminoglycoside phosphotransferase" evidence="3">
    <location>
        <begin position="28"/>
        <end position="258"/>
    </location>
</feature>
<sequence>MNQNTDQRFVQLKTWVARQLDQAEQPLSVVSGDASFRRYFRAVELSSGRSLIAVDSPPDKEPIEAFLVTAALLQSAGLLVPQVIASDPTLGFMLLSDLGDQLYLPALSADSADELYQRAMLALVELQGQLDPQNTSLPPYNAERLRAEMDLFKDWFLERHLGLTLTPEDLSVIEQLFAKLIQQVSSQNQVIVHRDFHSRNLMIVDGDERPGVIDFQDAVVGPYTYDLVSLLKDCYIYWPREQQLSWVAFYHQAAGQRGIAVPELSKVIKDYDYMGLQRHIKVAGIFCRLNYRDGKANYLQDIPLTLGYIYQALTLIPELNEAKDWFESRLLPVFERQKQPWTALS</sequence>
<evidence type="ECO:0000313" key="4">
    <source>
        <dbReference type="EMBL" id="WMS85706.1"/>
    </source>
</evidence>
<dbReference type="Gene3D" id="3.90.1200.10">
    <property type="match status" value="1"/>
</dbReference>
<dbReference type="Proteomes" id="UP001239782">
    <property type="component" value="Chromosome"/>
</dbReference>
<dbReference type="GO" id="GO:0005524">
    <property type="term" value="F:ATP binding"/>
    <property type="evidence" value="ECO:0007669"/>
    <property type="project" value="UniProtKB-KW"/>
</dbReference>
<evidence type="ECO:0000256" key="1">
    <source>
        <dbReference type="ARBA" id="ARBA00022741"/>
    </source>
</evidence>
<dbReference type="PANTHER" id="PTHR33540">
    <property type="entry name" value="TRNA THREONYLCARBAMOYLADENOSINE BIOSYNTHESIS PROTEIN TSAE"/>
    <property type="match status" value="1"/>
</dbReference>
<dbReference type="InterPro" id="IPR002575">
    <property type="entry name" value="Aminoglycoside_PTrfase"/>
</dbReference>
<keyword evidence="2" id="KW-0067">ATP-binding</keyword>
<dbReference type="SUPFAM" id="SSF56112">
    <property type="entry name" value="Protein kinase-like (PK-like)"/>
    <property type="match status" value="1"/>
</dbReference>
<dbReference type="AlphaFoldDB" id="A0AA51X5K0"/>
<keyword evidence="1" id="KW-0547">Nucleotide-binding</keyword>
<dbReference type="EMBL" id="CP133548">
    <property type="protein sequence ID" value="WMS85706.1"/>
    <property type="molecule type" value="Genomic_DNA"/>
</dbReference>
<keyword evidence="5" id="KW-1185">Reference proteome</keyword>
<reference evidence="4 5" key="1">
    <citation type="submission" date="2023-08" db="EMBL/GenBank/DDBJ databases">
        <title>Pleionea litopenaei sp. nov., isolated from stomach of juvenile Litopenaeus vannamei.</title>
        <authorList>
            <person name="Rho A.M."/>
            <person name="Hwang C.Y."/>
        </authorList>
    </citation>
    <scope>NUCLEOTIDE SEQUENCE [LARGE SCALE GENOMIC DNA]</scope>
    <source>
        <strain evidence="4 5">HL-JVS1</strain>
    </source>
</reference>
<evidence type="ECO:0000259" key="3">
    <source>
        <dbReference type="Pfam" id="PF01636"/>
    </source>
</evidence>
<evidence type="ECO:0000256" key="2">
    <source>
        <dbReference type="ARBA" id="ARBA00022840"/>
    </source>
</evidence>
<name>A0AA51X5K0_9GAMM</name>
<dbReference type="KEGG" id="plei:Q9312_10815"/>
<accession>A0AA51X5K0</accession>
<dbReference type="Gene3D" id="3.30.200.20">
    <property type="entry name" value="Phosphorylase Kinase, domain 1"/>
    <property type="match status" value="1"/>
</dbReference>
<evidence type="ECO:0000313" key="5">
    <source>
        <dbReference type="Proteomes" id="UP001239782"/>
    </source>
</evidence>
<dbReference type="RefSeq" id="WP_309200859.1">
    <property type="nucleotide sequence ID" value="NZ_CP133548.1"/>
</dbReference>
<gene>
    <name evidence="4" type="ORF">Q9312_10815</name>
</gene>
<dbReference type="PANTHER" id="PTHR33540:SF1">
    <property type="entry name" value="N-ACETYLMURAMATE_N-ACETYLGLUCOSAMINE KINASE"/>
    <property type="match status" value="1"/>
</dbReference>
<dbReference type="Pfam" id="PF01636">
    <property type="entry name" value="APH"/>
    <property type="match status" value="1"/>
</dbReference>
<organism evidence="4 5">
    <name type="scientific">Pleionea litopenaei</name>
    <dbReference type="NCBI Taxonomy" id="3070815"/>
    <lineage>
        <taxon>Bacteria</taxon>
        <taxon>Pseudomonadati</taxon>
        <taxon>Pseudomonadota</taxon>
        <taxon>Gammaproteobacteria</taxon>
        <taxon>Oceanospirillales</taxon>
        <taxon>Pleioneaceae</taxon>
        <taxon>Pleionea</taxon>
    </lineage>
</organism>
<proteinExistence type="predicted"/>
<dbReference type="InterPro" id="IPR011009">
    <property type="entry name" value="Kinase-like_dom_sf"/>
</dbReference>
<protein>
    <submittedName>
        <fullName evidence="4">Phosphotransferase</fullName>
    </submittedName>
</protein>